<dbReference type="EMBL" id="HBUE01205241">
    <property type="protein sequence ID" value="CAG6531633.1"/>
    <property type="molecule type" value="Transcribed_RNA"/>
</dbReference>
<accession>A0A8D8NZS6</accession>
<dbReference type="EMBL" id="HBUE01066317">
    <property type="protein sequence ID" value="CAG6470808.1"/>
    <property type="molecule type" value="Transcribed_RNA"/>
</dbReference>
<organism evidence="1">
    <name type="scientific">Culex pipiens</name>
    <name type="common">House mosquito</name>
    <dbReference type="NCBI Taxonomy" id="7175"/>
    <lineage>
        <taxon>Eukaryota</taxon>
        <taxon>Metazoa</taxon>
        <taxon>Ecdysozoa</taxon>
        <taxon>Arthropoda</taxon>
        <taxon>Hexapoda</taxon>
        <taxon>Insecta</taxon>
        <taxon>Pterygota</taxon>
        <taxon>Neoptera</taxon>
        <taxon>Endopterygota</taxon>
        <taxon>Diptera</taxon>
        <taxon>Nematocera</taxon>
        <taxon>Culicoidea</taxon>
        <taxon>Culicidae</taxon>
        <taxon>Culicinae</taxon>
        <taxon>Culicini</taxon>
        <taxon>Culex</taxon>
        <taxon>Culex</taxon>
    </lineage>
</organism>
<proteinExistence type="predicted"/>
<sequence>MQNAAASFKLERIVFFCVHSQEKNAAKIVIMILLHRLMAFPSKLARVNLTAICRPHQYTYTLMCTRVSQSCGSALSSQFKSCWFKPRCWKFFFRFLSATNTIVQISRSSSCT</sequence>
<evidence type="ECO:0000313" key="1">
    <source>
        <dbReference type="EMBL" id="CAG6583494.1"/>
    </source>
</evidence>
<reference evidence="1" key="1">
    <citation type="submission" date="2021-05" db="EMBL/GenBank/DDBJ databases">
        <authorList>
            <person name="Alioto T."/>
            <person name="Alioto T."/>
            <person name="Gomez Garrido J."/>
        </authorList>
    </citation>
    <scope>NUCLEOTIDE SEQUENCE</scope>
</reference>
<dbReference type="EMBL" id="HBUE01311510">
    <property type="protein sequence ID" value="CAG6583494.1"/>
    <property type="molecule type" value="Transcribed_RNA"/>
</dbReference>
<name>A0A8D8NZS6_CULPI</name>
<protein>
    <submittedName>
        <fullName evidence="1">(northern house mosquito) hypothetical protein</fullName>
    </submittedName>
</protein>
<dbReference type="AlphaFoldDB" id="A0A8D8NZS6"/>